<evidence type="ECO:0000256" key="1">
    <source>
        <dbReference type="ARBA" id="ARBA00004370"/>
    </source>
</evidence>
<sequence length="277" mass="30068">CGQGRCKALVSASVRGSTGQVEVYDRVLCLRPYAMPVSKTEIQQTAFKEFSDSERLCLKKAQAKRLVWQSAVTCSLVPLGLSRTGPRYIRRGGQGQTSFESHRKETKKLIGQLPLHTVKHGEKGIDVDAESCAVCIENFKGKDVIRILPCKICIDPWLLDHRTCPMCKLDVIKALGYWGELEDVQETPAPESPPGGISTADLSLTLPDGDRSDAGSSALPTTSDSAPPCEASFKEDAGENTALLGLIEEVSCHCKKPFVLKLPCTPLPSNIRLDSKA</sequence>
<reference evidence="10 11" key="1">
    <citation type="journal article" date="2019" name="PLoS ONE">
        <title>Genomic analyses reveal an absence of contemporary introgressive admixture between fin whales and blue whales, despite known hybrids.</title>
        <authorList>
            <person name="Westbury M.V."/>
            <person name="Petersen B."/>
            <person name="Lorenzen E.D."/>
        </authorList>
    </citation>
    <scope>NUCLEOTIDE SEQUENCE [LARGE SCALE GENOMIC DNA]</scope>
    <source>
        <strain evidence="10">FinWhale-01</strain>
    </source>
</reference>
<keyword evidence="11" id="KW-1185">Reference proteome</keyword>
<dbReference type="SUPFAM" id="SSF57850">
    <property type="entry name" value="RING/U-box"/>
    <property type="match status" value="1"/>
</dbReference>
<dbReference type="OrthoDB" id="9984778at2759"/>
<dbReference type="GO" id="GO:0016020">
    <property type="term" value="C:membrane"/>
    <property type="evidence" value="ECO:0007669"/>
    <property type="project" value="UniProtKB-SubCell"/>
</dbReference>
<feature type="non-terminal residue" evidence="10">
    <location>
        <position position="1"/>
    </location>
</feature>
<keyword evidence="7" id="KW-0472">Membrane</keyword>
<name>A0A643C2T7_BALPH</name>
<gene>
    <name evidence="10" type="ORF">E2I00_016207</name>
</gene>
<comment type="caution">
    <text evidence="10">The sequence shown here is derived from an EMBL/GenBank/DDBJ whole genome shotgun (WGS) entry which is preliminary data.</text>
</comment>
<keyword evidence="5" id="KW-0862">Zinc</keyword>
<evidence type="ECO:0000256" key="5">
    <source>
        <dbReference type="ARBA" id="ARBA00022833"/>
    </source>
</evidence>
<dbReference type="PANTHER" id="PTHR46539">
    <property type="entry name" value="E3 UBIQUITIN-PROTEIN LIGASE ATL42"/>
    <property type="match status" value="1"/>
</dbReference>
<feature type="domain" description="RING-type" evidence="9">
    <location>
        <begin position="131"/>
        <end position="168"/>
    </location>
</feature>
<keyword evidence="6" id="KW-1133">Transmembrane helix</keyword>
<feature type="region of interest" description="Disordered" evidence="8">
    <location>
        <begin position="185"/>
        <end position="231"/>
    </location>
</feature>
<keyword evidence="3" id="KW-0479">Metal-binding</keyword>
<organism evidence="10 11">
    <name type="scientific">Balaenoptera physalus</name>
    <name type="common">Fin whale</name>
    <name type="synonym">Balaena physalus</name>
    <dbReference type="NCBI Taxonomy" id="9770"/>
    <lineage>
        <taxon>Eukaryota</taxon>
        <taxon>Metazoa</taxon>
        <taxon>Chordata</taxon>
        <taxon>Craniata</taxon>
        <taxon>Vertebrata</taxon>
        <taxon>Euteleostomi</taxon>
        <taxon>Mammalia</taxon>
        <taxon>Eutheria</taxon>
        <taxon>Laurasiatheria</taxon>
        <taxon>Artiodactyla</taxon>
        <taxon>Whippomorpha</taxon>
        <taxon>Cetacea</taxon>
        <taxon>Mysticeti</taxon>
        <taxon>Balaenopteridae</taxon>
        <taxon>Balaenoptera</taxon>
    </lineage>
</organism>
<evidence type="ECO:0000313" key="11">
    <source>
        <dbReference type="Proteomes" id="UP000437017"/>
    </source>
</evidence>
<dbReference type="PANTHER" id="PTHR46539:SF26">
    <property type="entry name" value="E3 UBIQUITIN-PROTEIN LIGASE RNF149"/>
    <property type="match status" value="1"/>
</dbReference>
<keyword evidence="2" id="KW-0812">Transmembrane</keyword>
<evidence type="ECO:0000256" key="3">
    <source>
        <dbReference type="ARBA" id="ARBA00022723"/>
    </source>
</evidence>
<dbReference type="InterPro" id="IPR013083">
    <property type="entry name" value="Znf_RING/FYVE/PHD"/>
</dbReference>
<dbReference type="Pfam" id="PF13639">
    <property type="entry name" value="zf-RING_2"/>
    <property type="match status" value="1"/>
</dbReference>
<dbReference type="Gene3D" id="3.30.40.10">
    <property type="entry name" value="Zinc/RING finger domain, C3HC4 (zinc finger)"/>
    <property type="match status" value="1"/>
</dbReference>
<dbReference type="AlphaFoldDB" id="A0A643C2T7"/>
<keyword evidence="4" id="KW-0863">Zinc-finger</keyword>
<proteinExistence type="predicted"/>
<dbReference type="InterPro" id="IPR001841">
    <property type="entry name" value="Znf_RING"/>
</dbReference>
<evidence type="ECO:0000256" key="4">
    <source>
        <dbReference type="ARBA" id="ARBA00022771"/>
    </source>
</evidence>
<evidence type="ECO:0000259" key="9">
    <source>
        <dbReference type="Pfam" id="PF13639"/>
    </source>
</evidence>
<evidence type="ECO:0000256" key="6">
    <source>
        <dbReference type="ARBA" id="ARBA00022989"/>
    </source>
</evidence>
<feature type="non-terminal residue" evidence="10">
    <location>
        <position position="277"/>
    </location>
</feature>
<evidence type="ECO:0000256" key="7">
    <source>
        <dbReference type="ARBA" id="ARBA00023136"/>
    </source>
</evidence>
<evidence type="ECO:0000313" key="10">
    <source>
        <dbReference type="EMBL" id="KAB0394583.1"/>
    </source>
</evidence>
<dbReference type="EMBL" id="SGJD01002744">
    <property type="protein sequence ID" value="KAB0394583.1"/>
    <property type="molecule type" value="Genomic_DNA"/>
</dbReference>
<dbReference type="FunFam" id="3.30.40.10:FF:000009">
    <property type="entry name" value="E3 ubiquitin-protein ligase RNF130"/>
    <property type="match status" value="1"/>
</dbReference>
<comment type="subcellular location">
    <subcellularLocation>
        <location evidence="1">Membrane</location>
    </subcellularLocation>
</comment>
<feature type="compositionally biased region" description="Polar residues" evidence="8">
    <location>
        <begin position="214"/>
        <end position="225"/>
    </location>
</feature>
<accession>A0A643C2T7</accession>
<protein>
    <recommendedName>
        <fullName evidence="9">RING-type domain-containing protein</fullName>
    </recommendedName>
</protein>
<dbReference type="GO" id="GO:0008270">
    <property type="term" value="F:zinc ion binding"/>
    <property type="evidence" value="ECO:0007669"/>
    <property type="project" value="UniProtKB-KW"/>
</dbReference>
<dbReference type="Proteomes" id="UP000437017">
    <property type="component" value="Unassembled WGS sequence"/>
</dbReference>
<evidence type="ECO:0000256" key="2">
    <source>
        <dbReference type="ARBA" id="ARBA00022692"/>
    </source>
</evidence>
<evidence type="ECO:0000256" key="8">
    <source>
        <dbReference type="SAM" id="MobiDB-lite"/>
    </source>
</evidence>